<dbReference type="PROSITE" id="PS51278">
    <property type="entry name" value="GATASE_TYPE_2"/>
    <property type="match status" value="1"/>
</dbReference>
<dbReference type="EMBL" id="JAGSOY010000019">
    <property type="protein sequence ID" value="MBU2711438.1"/>
    <property type="molecule type" value="Genomic_DNA"/>
</dbReference>
<comment type="catalytic activity">
    <reaction evidence="3">
        <text>L-aspartate + L-glutamine + ATP + H2O = L-asparagine + L-glutamate + AMP + diphosphate + H(+)</text>
        <dbReference type="Rhea" id="RHEA:12228"/>
        <dbReference type="ChEBI" id="CHEBI:15377"/>
        <dbReference type="ChEBI" id="CHEBI:15378"/>
        <dbReference type="ChEBI" id="CHEBI:29985"/>
        <dbReference type="ChEBI" id="CHEBI:29991"/>
        <dbReference type="ChEBI" id="CHEBI:30616"/>
        <dbReference type="ChEBI" id="CHEBI:33019"/>
        <dbReference type="ChEBI" id="CHEBI:58048"/>
        <dbReference type="ChEBI" id="CHEBI:58359"/>
        <dbReference type="ChEBI" id="CHEBI:456215"/>
        <dbReference type="EC" id="6.3.5.4"/>
    </reaction>
</comment>
<dbReference type="RefSeq" id="WP_215819596.1">
    <property type="nucleotide sequence ID" value="NZ_JAGSOY010000019.1"/>
</dbReference>
<dbReference type="EC" id="6.3.5.4" evidence="2"/>
<evidence type="ECO:0000256" key="3">
    <source>
        <dbReference type="ARBA" id="ARBA00048741"/>
    </source>
</evidence>
<sequence>MCGFLGYVGKLTPSSDIITKALSYIAYRGDIYGAIHQPSVHIWCTRLARTGNLERPQPVVNQKTRAITCLNGELYNIHQLINKTQSTLVHYRDISDTEYLSLLLSHPSAATSLSQLQGEFSFCHWNQAKQQLWLARDSFGSKPLFYKILENSIIFGSSDKAVAVLTEQHEQSSSINITAAQTFLVYGITPEETLEKNIFPVPAGQTIEFNYFTTNQSITKHILFESNSLDLTEPKKTNEKSVINTLHTSVHKRIIPQKTWVAASGGVDSSIIHHLAMSIDNSIPGYCAVWHRDKPLQLHSNVIPVLISPESLQQNINHFLMLSNRPITSLSGLAIYLTALHAKKDGFDTVLSGEGADEIFWGYPHYFVSSKSHPFFIQRQKDLKFISEIAGIDILTNVNSTAFSTSTQSPNPFDWNKIDFKYRLPGHLCRMNNDLPYLMASIESRLPYIDCLQYFSAKRPLTNKKVLFDYFYQISGLKPTKHGICFGCQLLGIKWFKQQIEQINYATAAELLQITNPKKLLHTLVSNWALLEELSLGNYYTHEIIARFLMGIICFCKLPDIFLAINDLNTFWREQFTTISEQEAMLCDSHTDVTITQC</sequence>
<accession>A0ABS5ZCF2</accession>
<dbReference type="Pfam" id="PF13537">
    <property type="entry name" value="GATase_7"/>
    <property type="match status" value="1"/>
</dbReference>
<dbReference type="Gene3D" id="3.40.50.620">
    <property type="entry name" value="HUPs"/>
    <property type="match status" value="1"/>
</dbReference>
<dbReference type="PANTHER" id="PTHR43284:SF1">
    <property type="entry name" value="ASPARAGINE SYNTHETASE"/>
    <property type="match status" value="1"/>
</dbReference>
<dbReference type="Proteomes" id="UP000690515">
    <property type="component" value="Unassembled WGS sequence"/>
</dbReference>
<dbReference type="InterPro" id="IPR051786">
    <property type="entry name" value="ASN_synthetase/amidase"/>
</dbReference>
<organism evidence="5 6">
    <name type="scientific">Zooshikella harenae</name>
    <dbReference type="NCBI Taxonomy" id="2827238"/>
    <lineage>
        <taxon>Bacteria</taxon>
        <taxon>Pseudomonadati</taxon>
        <taxon>Pseudomonadota</taxon>
        <taxon>Gammaproteobacteria</taxon>
        <taxon>Oceanospirillales</taxon>
        <taxon>Zooshikellaceae</taxon>
        <taxon>Zooshikella</taxon>
    </lineage>
</organism>
<evidence type="ECO:0000313" key="5">
    <source>
        <dbReference type="EMBL" id="MBU2711438.1"/>
    </source>
</evidence>
<dbReference type="InterPro" id="IPR017932">
    <property type="entry name" value="GATase_2_dom"/>
</dbReference>
<evidence type="ECO:0000259" key="4">
    <source>
        <dbReference type="PROSITE" id="PS51278"/>
    </source>
</evidence>
<dbReference type="InterPro" id="IPR014729">
    <property type="entry name" value="Rossmann-like_a/b/a_fold"/>
</dbReference>
<dbReference type="SUPFAM" id="SSF52402">
    <property type="entry name" value="Adenine nucleotide alpha hydrolases-like"/>
    <property type="match status" value="1"/>
</dbReference>
<comment type="caution">
    <text evidence="5">The sequence shown here is derived from an EMBL/GenBank/DDBJ whole genome shotgun (WGS) entry which is preliminary data.</text>
</comment>
<reference evidence="5 6" key="1">
    <citation type="submission" date="2021-04" db="EMBL/GenBank/DDBJ databases">
        <authorList>
            <person name="Pira H."/>
            <person name="Risdian C."/>
            <person name="Wink J."/>
        </authorList>
    </citation>
    <scope>NUCLEOTIDE SEQUENCE [LARGE SCALE GENOMIC DNA]</scope>
    <source>
        <strain evidence="5 6">WH53</strain>
    </source>
</reference>
<dbReference type="InterPro" id="IPR001962">
    <property type="entry name" value="Asn_synthase"/>
</dbReference>
<dbReference type="SUPFAM" id="SSF56235">
    <property type="entry name" value="N-terminal nucleophile aminohydrolases (Ntn hydrolases)"/>
    <property type="match status" value="1"/>
</dbReference>
<dbReference type="PANTHER" id="PTHR43284">
    <property type="entry name" value="ASPARAGINE SYNTHETASE (GLUTAMINE-HYDROLYZING)"/>
    <property type="match status" value="1"/>
</dbReference>
<gene>
    <name evidence="5" type="ORF">KCG35_10240</name>
</gene>
<dbReference type="InterPro" id="IPR029055">
    <property type="entry name" value="Ntn_hydrolases_N"/>
</dbReference>
<protein>
    <recommendedName>
        <fullName evidence="2">asparagine synthase (glutamine-hydrolyzing)</fullName>
        <ecNumber evidence="2">6.3.5.4</ecNumber>
    </recommendedName>
</protein>
<name>A0ABS5ZCF2_9GAMM</name>
<proteinExistence type="predicted"/>
<dbReference type="Gene3D" id="3.60.20.10">
    <property type="entry name" value="Glutamine Phosphoribosylpyrophosphate, subunit 1, domain 1"/>
    <property type="match status" value="1"/>
</dbReference>
<evidence type="ECO:0000313" key="6">
    <source>
        <dbReference type="Proteomes" id="UP000690515"/>
    </source>
</evidence>
<evidence type="ECO:0000256" key="2">
    <source>
        <dbReference type="ARBA" id="ARBA00012737"/>
    </source>
</evidence>
<comment type="pathway">
    <text evidence="1">Amino-acid biosynthesis; L-asparagine biosynthesis; L-asparagine from L-aspartate (L-Gln route): step 1/1.</text>
</comment>
<feature type="domain" description="Glutamine amidotransferase type-2" evidence="4">
    <location>
        <begin position="2"/>
        <end position="212"/>
    </location>
</feature>
<evidence type="ECO:0000256" key="1">
    <source>
        <dbReference type="ARBA" id="ARBA00005187"/>
    </source>
</evidence>
<dbReference type="Pfam" id="PF00733">
    <property type="entry name" value="Asn_synthase"/>
    <property type="match status" value="1"/>
</dbReference>
<keyword evidence="6" id="KW-1185">Reference proteome</keyword>